<evidence type="ECO:0000313" key="11">
    <source>
        <dbReference type="Proteomes" id="UP001223743"/>
    </source>
</evidence>
<evidence type="ECO:0000256" key="8">
    <source>
        <dbReference type="ARBA" id="ARBA00044633"/>
    </source>
</evidence>
<dbReference type="InterPro" id="IPR013792">
    <property type="entry name" value="RNA3'P_cycl/enolpyr_Trfase_a/b"/>
</dbReference>
<sequence length="465" mass="46291">MISTPPLPDPAAPARHDVASRGALGSRPSGPLAGTLALPGDRGVASRALALGALAIGETVLSGISPSADLDPMLAALRAFGAEASYAGDDRITVRGLGVGGLLEPEAVIDCGDRAATAELLLGLAAGHGFATTFTGGRAGRAESLTRIIDPLRRMGVGIISRSRDRLPLSVRGPETPLPADLKLSDAAAEAKAALLLAALSAPGVTSLTEAATAPDAIETLLPAFGAALEIEDSTDGARTLRLEGRRDLKPQKLVIPGDPVLAAFPMVAALIVEGSAVRLRGAAMGRSRLALVETLTAMGATITLSDRHMAAGEPVADLVVAAGPLKAVTVAPARAAALFDVLPALAVAAAFADGRTVIEGLGALRRRAGDPIGALVTTLRACGVACEEGPESLAITGAERIAGGSRLAAPGDGALAMALLVLGLRAEEGVVIEDAGTAVADWPGFAVAMGSLGAAIASTDSTAA</sequence>
<evidence type="ECO:0000256" key="1">
    <source>
        <dbReference type="ARBA" id="ARBA00004811"/>
    </source>
</evidence>
<comment type="pathway">
    <text evidence="1">Metabolic intermediate biosynthesis; chorismate biosynthesis; chorismate from D-erythrose 4-phosphate and phosphoenolpyruvate: step 6/7.</text>
</comment>
<protein>
    <recommendedName>
        <fullName evidence="3">3-phosphoshikimate 1-carboxyvinyltransferase</fullName>
        <ecNumber evidence="3">2.5.1.19</ecNumber>
    </recommendedName>
    <alternativeName>
        <fullName evidence="7">5-enolpyruvylshikimate-3-phosphate synthase</fullName>
    </alternativeName>
</protein>
<evidence type="ECO:0000256" key="2">
    <source>
        <dbReference type="ARBA" id="ARBA00009948"/>
    </source>
</evidence>
<dbReference type="EMBL" id="JAUSWJ010000001">
    <property type="protein sequence ID" value="MDQ0516883.1"/>
    <property type="molecule type" value="Genomic_DNA"/>
</dbReference>
<evidence type="ECO:0000256" key="4">
    <source>
        <dbReference type="ARBA" id="ARBA00022605"/>
    </source>
</evidence>
<reference evidence="10 11" key="1">
    <citation type="submission" date="2023-07" db="EMBL/GenBank/DDBJ databases">
        <title>Genomic Encyclopedia of Type Strains, Phase IV (KMG-IV): sequencing the most valuable type-strain genomes for metagenomic binning, comparative biology and taxonomic classification.</title>
        <authorList>
            <person name="Goeker M."/>
        </authorList>
    </citation>
    <scope>NUCLEOTIDE SEQUENCE [LARGE SCALE GENOMIC DNA]</scope>
    <source>
        <strain evidence="10 11">B1-1</strain>
    </source>
</reference>
<dbReference type="Proteomes" id="UP001223743">
    <property type="component" value="Unassembled WGS sequence"/>
</dbReference>
<evidence type="ECO:0000256" key="3">
    <source>
        <dbReference type="ARBA" id="ARBA00012450"/>
    </source>
</evidence>
<dbReference type="Pfam" id="PF00275">
    <property type="entry name" value="EPSP_synthase"/>
    <property type="match status" value="1"/>
</dbReference>
<keyword evidence="11" id="KW-1185">Reference proteome</keyword>
<dbReference type="SUPFAM" id="SSF55205">
    <property type="entry name" value="EPT/RTPC-like"/>
    <property type="match status" value="1"/>
</dbReference>
<comment type="caution">
    <text evidence="10">The sequence shown here is derived from an EMBL/GenBank/DDBJ whole genome shotgun (WGS) entry which is preliminary data.</text>
</comment>
<evidence type="ECO:0000313" key="10">
    <source>
        <dbReference type="EMBL" id="MDQ0516883.1"/>
    </source>
</evidence>
<evidence type="ECO:0000256" key="5">
    <source>
        <dbReference type="ARBA" id="ARBA00022679"/>
    </source>
</evidence>
<dbReference type="PANTHER" id="PTHR21090">
    <property type="entry name" value="AROM/DEHYDROQUINATE SYNTHASE"/>
    <property type="match status" value="1"/>
</dbReference>
<comment type="catalytic activity">
    <reaction evidence="8">
        <text>3-phosphoshikimate + phosphoenolpyruvate = 5-O-(1-carboxyvinyl)-3-phosphoshikimate + phosphate</text>
        <dbReference type="Rhea" id="RHEA:21256"/>
        <dbReference type="ChEBI" id="CHEBI:43474"/>
        <dbReference type="ChEBI" id="CHEBI:57701"/>
        <dbReference type="ChEBI" id="CHEBI:58702"/>
        <dbReference type="ChEBI" id="CHEBI:145989"/>
        <dbReference type="EC" id="2.5.1.19"/>
    </reaction>
    <physiologicalReaction direction="left-to-right" evidence="8">
        <dbReference type="Rhea" id="RHEA:21257"/>
    </physiologicalReaction>
</comment>
<keyword evidence="4" id="KW-0028">Amino-acid biosynthesis</keyword>
<comment type="similarity">
    <text evidence="2">Belongs to the EPSP synthase family.</text>
</comment>
<dbReference type="PANTHER" id="PTHR21090:SF5">
    <property type="entry name" value="PENTAFUNCTIONAL AROM POLYPEPTIDE"/>
    <property type="match status" value="1"/>
</dbReference>
<feature type="domain" description="Enolpyruvate transferase" evidence="9">
    <location>
        <begin position="28"/>
        <end position="447"/>
    </location>
</feature>
<evidence type="ECO:0000256" key="7">
    <source>
        <dbReference type="ARBA" id="ARBA00030046"/>
    </source>
</evidence>
<dbReference type="Gene3D" id="3.65.10.10">
    <property type="entry name" value="Enolpyruvate transferase domain"/>
    <property type="match status" value="2"/>
</dbReference>
<name>A0ABU0M7Y3_9HYPH</name>
<keyword evidence="6" id="KW-0057">Aromatic amino acid biosynthesis</keyword>
<dbReference type="InterPro" id="IPR001986">
    <property type="entry name" value="Enolpyruvate_Tfrase_dom"/>
</dbReference>
<organism evidence="10 11">
    <name type="scientific">Kaistia geumhonensis</name>
    <dbReference type="NCBI Taxonomy" id="410839"/>
    <lineage>
        <taxon>Bacteria</taxon>
        <taxon>Pseudomonadati</taxon>
        <taxon>Pseudomonadota</taxon>
        <taxon>Alphaproteobacteria</taxon>
        <taxon>Hyphomicrobiales</taxon>
        <taxon>Kaistiaceae</taxon>
        <taxon>Kaistia</taxon>
    </lineage>
</organism>
<dbReference type="InterPro" id="IPR006264">
    <property type="entry name" value="EPSP_synthase"/>
</dbReference>
<evidence type="ECO:0000259" key="9">
    <source>
        <dbReference type="Pfam" id="PF00275"/>
    </source>
</evidence>
<proteinExistence type="inferred from homology"/>
<dbReference type="GO" id="GO:0003866">
    <property type="term" value="F:3-phosphoshikimate 1-carboxyvinyltransferase activity"/>
    <property type="evidence" value="ECO:0007669"/>
    <property type="project" value="UniProtKB-EC"/>
</dbReference>
<keyword evidence="5 10" id="KW-0808">Transferase</keyword>
<dbReference type="EC" id="2.5.1.19" evidence="3"/>
<dbReference type="PIRSF" id="PIRSF000505">
    <property type="entry name" value="EPSPS"/>
    <property type="match status" value="1"/>
</dbReference>
<gene>
    <name evidence="10" type="ORF">QO015_002496</name>
</gene>
<dbReference type="RefSeq" id="WP_266279041.1">
    <property type="nucleotide sequence ID" value="NZ_JAPKNF010000001.1"/>
</dbReference>
<dbReference type="InterPro" id="IPR036968">
    <property type="entry name" value="Enolpyruvate_Tfrase_sf"/>
</dbReference>
<evidence type="ECO:0000256" key="6">
    <source>
        <dbReference type="ARBA" id="ARBA00023141"/>
    </source>
</evidence>
<accession>A0ABU0M7Y3</accession>